<name>A0A2H1GY94_ZYMTR</name>
<dbReference type="PANTHER" id="PTHR45691">
    <property type="entry name" value="PROTEIN DIAPHANOUS"/>
    <property type="match status" value="1"/>
</dbReference>
<protein>
    <submittedName>
        <fullName evidence="2">Uncharacterized protein</fullName>
    </submittedName>
</protein>
<feature type="compositionally biased region" description="Polar residues" evidence="1">
    <location>
        <begin position="551"/>
        <end position="573"/>
    </location>
</feature>
<gene>
    <name evidence="2" type="ORF">ZT1E4_G9253</name>
</gene>
<feature type="region of interest" description="Disordered" evidence="1">
    <location>
        <begin position="661"/>
        <end position="832"/>
    </location>
</feature>
<feature type="compositionally biased region" description="Polar residues" evidence="1">
    <location>
        <begin position="333"/>
        <end position="345"/>
    </location>
</feature>
<organism evidence="2 3">
    <name type="scientific">Zymoseptoria tritici ST99CH_1E4</name>
    <dbReference type="NCBI Taxonomy" id="1276532"/>
    <lineage>
        <taxon>Eukaryota</taxon>
        <taxon>Fungi</taxon>
        <taxon>Dikarya</taxon>
        <taxon>Ascomycota</taxon>
        <taxon>Pezizomycotina</taxon>
        <taxon>Dothideomycetes</taxon>
        <taxon>Dothideomycetidae</taxon>
        <taxon>Mycosphaerellales</taxon>
        <taxon>Mycosphaerellaceae</taxon>
        <taxon>Zymoseptoria</taxon>
    </lineage>
</organism>
<dbReference type="InterPro" id="IPR051412">
    <property type="entry name" value="Formin_Homology_Diaphanous_sf"/>
</dbReference>
<dbReference type="PANTHER" id="PTHR45691:SF6">
    <property type="entry name" value="PROTEIN DIAPHANOUS"/>
    <property type="match status" value="1"/>
</dbReference>
<dbReference type="AlphaFoldDB" id="A0A2H1GY94"/>
<feature type="compositionally biased region" description="Pro residues" evidence="1">
    <location>
        <begin position="773"/>
        <end position="806"/>
    </location>
</feature>
<evidence type="ECO:0000313" key="3">
    <source>
        <dbReference type="Proteomes" id="UP000245764"/>
    </source>
</evidence>
<feature type="compositionally biased region" description="Low complexity" evidence="1">
    <location>
        <begin position="464"/>
        <end position="476"/>
    </location>
</feature>
<evidence type="ECO:0000313" key="2">
    <source>
        <dbReference type="EMBL" id="SMR58518.1"/>
    </source>
</evidence>
<feature type="compositionally biased region" description="Gly residues" evidence="1">
    <location>
        <begin position="816"/>
        <end position="832"/>
    </location>
</feature>
<proteinExistence type="predicted"/>
<dbReference type="EMBL" id="LT854261">
    <property type="protein sequence ID" value="SMR58518.1"/>
    <property type="molecule type" value="Genomic_DNA"/>
</dbReference>
<feature type="compositionally biased region" description="Polar residues" evidence="1">
    <location>
        <begin position="364"/>
        <end position="377"/>
    </location>
</feature>
<feature type="compositionally biased region" description="Pro residues" evidence="1">
    <location>
        <begin position="592"/>
        <end position="606"/>
    </location>
</feature>
<dbReference type="InterPro" id="IPR046784">
    <property type="entry name" value="Eap1"/>
</dbReference>
<feature type="compositionally biased region" description="Polar residues" evidence="1">
    <location>
        <begin position="477"/>
        <end position="486"/>
    </location>
</feature>
<feature type="compositionally biased region" description="Basic and acidic residues" evidence="1">
    <location>
        <begin position="260"/>
        <end position="285"/>
    </location>
</feature>
<reference evidence="3" key="1">
    <citation type="submission" date="2017-05" db="EMBL/GenBank/DDBJ databases">
        <authorList>
            <person name="Song R."/>
            <person name="Chenine A.L."/>
            <person name="Ruprecht R.M."/>
        </authorList>
    </citation>
    <scope>NUCLEOTIDE SEQUENCE [LARGE SCALE GENOMIC DNA]</scope>
</reference>
<dbReference type="GO" id="GO:0030041">
    <property type="term" value="P:actin filament polymerization"/>
    <property type="evidence" value="ECO:0007669"/>
    <property type="project" value="TreeGrafter"/>
</dbReference>
<feature type="compositionally biased region" description="Low complexity" evidence="1">
    <location>
        <begin position="761"/>
        <end position="772"/>
    </location>
</feature>
<accession>A0A2H1GY94</accession>
<feature type="region of interest" description="Disordered" evidence="1">
    <location>
        <begin position="34"/>
        <end position="608"/>
    </location>
</feature>
<dbReference type="GO" id="GO:0005884">
    <property type="term" value="C:actin filament"/>
    <property type="evidence" value="ECO:0007669"/>
    <property type="project" value="TreeGrafter"/>
</dbReference>
<sequence>MSIRHYTAAELYALRASPLVTKPENLPSIEQWIDESAQQQQPASRVTAVANSDAKENKRRNLAPEPSPMGSFSTGRPTLGRMGSSMRGTNEDVSLGPPKTIFPSSRNAAKLADGAGEAGTAEESDNARSRFFTDRQMNRRSDHINEKDGKDNRDSWTRAAERRALGDQEDGKTGERNDRYGRRDNQDGERRNGYGEKHDPRWLNNRDDRRGQNGDRPTGGWREREQARRNGDRGHDEKEPEWMEDPVVKKDQELGFDMARTQEEFQKWKDSMNKKNKGEPEKEEVVEAPPAPPPPAEPKPSLKLDGFEGGFFGSLRTDSAKDASTPPLPAAPKTSNAKSGKTSRFASMFKPAPEETPPPPVPESNVQKAANDVAQTSAEDHEGFNRVLAMLGGGLKLGQPSPAAEIPTPASPQLPRGNGANGAAGKPKSRFQSMFEQKGPDGMQSPQQGGAEMFEGGRDESVGRQEQPSRSQPPEQTMSPEPSNMFNALREQQPRPSSGRVNDLAMFDPPSRGAASPDINIQNLLAQQRQRPQVTSNESQQLLNLLRKSDPNQQSRPQSQQMHHQPTNSSSGMNPPDLQRWLDQQHAAHNPQDPPHAPQPRMPQQPPGLFEKRIMHNYAPDHNEQGAPHGMPPGLLPDQRRTLQRAPPGLYDDQAFFLHQQRQQEQQHAALRRDGPPGQQNLLPGSNARRGLPQQGFPGPPPPPGAYSQQPDFHQYMTSPPANSAAGGGPTSSGPPPPGFNAMMPRHPPGFPNIFQGARDPQGQQQGQGQMMSPPPPPPNGGMGGPPPGFFGGPPPPPGMGGPPPGFMGLPQQVGRGQGRGFEYGVDGGGRR</sequence>
<evidence type="ECO:0000256" key="1">
    <source>
        <dbReference type="SAM" id="MobiDB-lite"/>
    </source>
</evidence>
<feature type="compositionally biased region" description="Basic and acidic residues" evidence="1">
    <location>
        <begin position="221"/>
        <end position="253"/>
    </location>
</feature>
<dbReference type="Proteomes" id="UP000245764">
    <property type="component" value="Chromosome 9"/>
</dbReference>
<dbReference type="Pfam" id="PF20566">
    <property type="entry name" value="Eap1"/>
    <property type="match status" value="1"/>
</dbReference>
<feature type="compositionally biased region" description="Pro residues" evidence="1">
    <location>
        <begin position="289"/>
        <end position="298"/>
    </location>
</feature>
<feature type="compositionally biased region" description="Basic and acidic residues" evidence="1">
    <location>
        <begin position="125"/>
        <end position="213"/>
    </location>
</feature>
<feature type="region of interest" description="Disordered" evidence="1">
    <location>
        <begin position="620"/>
        <end position="646"/>
    </location>
</feature>
<feature type="compositionally biased region" description="Polar residues" evidence="1">
    <location>
        <begin position="519"/>
        <end position="543"/>
    </location>
</feature>